<feature type="domain" description="Reverse transcriptase" evidence="1">
    <location>
        <begin position="1"/>
        <end position="97"/>
    </location>
</feature>
<dbReference type="SUPFAM" id="SSF56672">
    <property type="entry name" value="DNA/RNA polymerases"/>
    <property type="match status" value="1"/>
</dbReference>
<organism evidence="2 3">
    <name type="scientific">Octopus sinensis</name>
    <name type="common">East Asian common octopus</name>
    <dbReference type="NCBI Taxonomy" id="2607531"/>
    <lineage>
        <taxon>Eukaryota</taxon>
        <taxon>Metazoa</taxon>
        <taxon>Spiralia</taxon>
        <taxon>Lophotrochozoa</taxon>
        <taxon>Mollusca</taxon>
        <taxon>Cephalopoda</taxon>
        <taxon>Coleoidea</taxon>
        <taxon>Octopodiformes</taxon>
        <taxon>Octopoda</taxon>
        <taxon>Incirrata</taxon>
        <taxon>Octopodidae</taxon>
        <taxon>Octopus</taxon>
    </lineage>
</organism>
<reference evidence="3" key="1">
    <citation type="submission" date="2025-08" db="UniProtKB">
        <authorList>
            <consortium name="RefSeq"/>
        </authorList>
    </citation>
    <scope>IDENTIFICATION</scope>
</reference>
<protein>
    <submittedName>
        <fullName evidence="3">Uncharacterized protein K02A2.6-like</fullName>
    </submittedName>
</protein>
<dbReference type="Gene3D" id="3.30.70.270">
    <property type="match status" value="1"/>
</dbReference>
<sequence length="143" mass="16389">MFKVSDNKYIEDCRDIPSYFGLKVASAVFQQIMDAMLSDCELAISYLDDILIKCNLREQNAEHVKAVFMKIKEYGFTLSEEKSEYFLPQIKYLGQITDKNGRRPDQSRAGAIDNMPALKNMPVLQAFLGLAYYYQTTLLTCTN</sequence>
<dbReference type="Pfam" id="PF00078">
    <property type="entry name" value="RVT_1"/>
    <property type="match status" value="1"/>
</dbReference>
<keyword evidence="2" id="KW-1185">Reference proteome</keyword>
<dbReference type="PANTHER" id="PTHR37984">
    <property type="entry name" value="PROTEIN CBG26694"/>
    <property type="match status" value="1"/>
</dbReference>
<dbReference type="InterPro" id="IPR043502">
    <property type="entry name" value="DNA/RNA_pol_sf"/>
</dbReference>
<proteinExistence type="predicted"/>
<evidence type="ECO:0000313" key="3">
    <source>
        <dbReference type="RefSeq" id="XP_029639471.1"/>
    </source>
</evidence>
<dbReference type="InterPro" id="IPR043128">
    <property type="entry name" value="Rev_trsase/Diguanyl_cyclase"/>
</dbReference>
<gene>
    <name evidence="3" type="primary">LOC115214416</name>
</gene>
<evidence type="ECO:0000313" key="2">
    <source>
        <dbReference type="Proteomes" id="UP000515154"/>
    </source>
</evidence>
<name>A0A6P7SNM1_9MOLL</name>
<dbReference type="PROSITE" id="PS50878">
    <property type="entry name" value="RT_POL"/>
    <property type="match status" value="1"/>
</dbReference>
<dbReference type="InterPro" id="IPR050951">
    <property type="entry name" value="Retrovirus_Pol_polyprotein"/>
</dbReference>
<dbReference type="AlphaFoldDB" id="A0A6P7SNM1"/>
<dbReference type="RefSeq" id="XP_029639471.1">
    <property type="nucleotide sequence ID" value="XM_029783611.1"/>
</dbReference>
<dbReference type="KEGG" id="osn:115214416"/>
<dbReference type="Proteomes" id="UP000515154">
    <property type="component" value="Linkage group LG7"/>
</dbReference>
<evidence type="ECO:0000259" key="1">
    <source>
        <dbReference type="PROSITE" id="PS50878"/>
    </source>
</evidence>
<dbReference type="PANTHER" id="PTHR37984:SF5">
    <property type="entry name" value="PROTEIN NYNRIN-LIKE"/>
    <property type="match status" value="1"/>
</dbReference>
<accession>A0A6P7SNM1</accession>
<dbReference type="InterPro" id="IPR000477">
    <property type="entry name" value="RT_dom"/>
</dbReference>